<evidence type="ECO:0000313" key="2">
    <source>
        <dbReference type="EMBL" id="CAI0425011.1"/>
    </source>
</evidence>
<reference evidence="2" key="1">
    <citation type="submission" date="2022-08" db="EMBL/GenBank/DDBJ databases">
        <authorList>
            <person name="Gutierrez-Valencia J."/>
        </authorList>
    </citation>
    <scope>NUCLEOTIDE SEQUENCE</scope>
</reference>
<name>A0AAV0KSL4_9ROSI</name>
<keyword evidence="1" id="KW-0812">Transmembrane</keyword>
<keyword evidence="1" id="KW-1133">Transmembrane helix</keyword>
<dbReference type="AlphaFoldDB" id="A0AAV0KSL4"/>
<evidence type="ECO:0000256" key="1">
    <source>
        <dbReference type="SAM" id="Phobius"/>
    </source>
</evidence>
<sequence>DWALGGKTSILVYFTGVISVVVAIGTLLRRSRALLQPPPSKFAGWLFALSPELAPRRMAPYIKIYILI</sequence>
<feature type="non-terminal residue" evidence="2">
    <location>
        <position position="1"/>
    </location>
</feature>
<protein>
    <submittedName>
        <fullName evidence="2">Uncharacterized protein</fullName>
    </submittedName>
</protein>
<dbReference type="Proteomes" id="UP001154282">
    <property type="component" value="Unassembled WGS sequence"/>
</dbReference>
<keyword evidence="1" id="KW-0472">Membrane</keyword>
<dbReference type="EMBL" id="CAMGYJ010000005">
    <property type="protein sequence ID" value="CAI0425011.1"/>
    <property type="molecule type" value="Genomic_DNA"/>
</dbReference>
<feature type="transmembrane region" description="Helical" evidence="1">
    <location>
        <begin position="12"/>
        <end position="28"/>
    </location>
</feature>
<accession>A0AAV0KSL4</accession>
<comment type="caution">
    <text evidence="2">The sequence shown here is derived from an EMBL/GenBank/DDBJ whole genome shotgun (WGS) entry which is preliminary data.</text>
</comment>
<organism evidence="2 3">
    <name type="scientific">Linum tenue</name>
    <dbReference type="NCBI Taxonomy" id="586396"/>
    <lineage>
        <taxon>Eukaryota</taxon>
        <taxon>Viridiplantae</taxon>
        <taxon>Streptophyta</taxon>
        <taxon>Embryophyta</taxon>
        <taxon>Tracheophyta</taxon>
        <taxon>Spermatophyta</taxon>
        <taxon>Magnoliopsida</taxon>
        <taxon>eudicotyledons</taxon>
        <taxon>Gunneridae</taxon>
        <taxon>Pentapetalae</taxon>
        <taxon>rosids</taxon>
        <taxon>fabids</taxon>
        <taxon>Malpighiales</taxon>
        <taxon>Linaceae</taxon>
        <taxon>Linum</taxon>
    </lineage>
</organism>
<evidence type="ECO:0000313" key="3">
    <source>
        <dbReference type="Proteomes" id="UP001154282"/>
    </source>
</evidence>
<keyword evidence="3" id="KW-1185">Reference proteome</keyword>
<proteinExistence type="predicted"/>
<gene>
    <name evidence="2" type="ORF">LITE_LOCUS20177</name>
</gene>